<dbReference type="EMBL" id="FN649760">
    <property type="protein sequence ID" value="CBJ33725.1"/>
    <property type="molecule type" value="Genomic_DNA"/>
</dbReference>
<evidence type="ECO:0000313" key="2">
    <source>
        <dbReference type="EMBL" id="CBJ33725.1"/>
    </source>
</evidence>
<accession>D7G4N8</accession>
<sequence length="64" mass="6885">MTAELCATLCTGSAYYGTQYSQECWCGDNVDYDANGFSVCDMPCSGNSDEMCGGAYTMSVYQTL</sequence>
<organism evidence="2 3">
    <name type="scientific">Ectocarpus siliculosus</name>
    <name type="common">Brown alga</name>
    <name type="synonym">Conferva siliculosa</name>
    <dbReference type="NCBI Taxonomy" id="2880"/>
    <lineage>
        <taxon>Eukaryota</taxon>
        <taxon>Sar</taxon>
        <taxon>Stramenopiles</taxon>
        <taxon>Ochrophyta</taxon>
        <taxon>PX clade</taxon>
        <taxon>Phaeophyceae</taxon>
        <taxon>Ectocarpales</taxon>
        <taxon>Ectocarpaceae</taxon>
        <taxon>Ectocarpus</taxon>
    </lineage>
</organism>
<dbReference type="OrthoDB" id="5985073at2759"/>
<evidence type="ECO:0000259" key="1">
    <source>
        <dbReference type="PROSITE" id="PS51212"/>
    </source>
</evidence>
<dbReference type="STRING" id="2880.D7G4N8"/>
<dbReference type="Pfam" id="PF01822">
    <property type="entry name" value="WSC"/>
    <property type="match status" value="1"/>
</dbReference>
<dbReference type="Proteomes" id="UP000002630">
    <property type="component" value="Unassembled WGS sequence"/>
</dbReference>
<reference evidence="2 3" key="1">
    <citation type="journal article" date="2010" name="Nature">
        <title>The Ectocarpus genome and the independent evolution of multicellularity in brown algae.</title>
        <authorList>
            <person name="Cock J.M."/>
            <person name="Sterck L."/>
            <person name="Rouze P."/>
            <person name="Scornet D."/>
            <person name="Allen A.E."/>
            <person name="Amoutzias G."/>
            <person name="Anthouard V."/>
            <person name="Artiguenave F."/>
            <person name="Aury J.M."/>
            <person name="Badger J.H."/>
            <person name="Beszteri B."/>
            <person name="Billiau K."/>
            <person name="Bonnet E."/>
            <person name="Bothwell J.H."/>
            <person name="Bowler C."/>
            <person name="Boyen C."/>
            <person name="Brownlee C."/>
            <person name="Carrano C.J."/>
            <person name="Charrier B."/>
            <person name="Cho G.Y."/>
            <person name="Coelho S.M."/>
            <person name="Collen J."/>
            <person name="Corre E."/>
            <person name="Da Silva C."/>
            <person name="Delage L."/>
            <person name="Delaroque N."/>
            <person name="Dittami S.M."/>
            <person name="Doulbeau S."/>
            <person name="Elias M."/>
            <person name="Farnham G."/>
            <person name="Gachon C.M."/>
            <person name="Gschloessl B."/>
            <person name="Heesch S."/>
            <person name="Jabbari K."/>
            <person name="Jubin C."/>
            <person name="Kawai H."/>
            <person name="Kimura K."/>
            <person name="Kloareg B."/>
            <person name="Kupper F.C."/>
            <person name="Lang D."/>
            <person name="Le Bail A."/>
            <person name="Leblanc C."/>
            <person name="Lerouge P."/>
            <person name="Lohr M."/>
            <person name="Lopez P.J."/>
            <person name="Martens C."/>
            <person name="Maumus F."/>
            <person name="Michel G."/>
            <person name="Miranda-Saavedra D."/>
            <person name="Morales J."/>
            <person name="Moreau H."/>
            <person name="Motomura T."/>
            <person name="Nagasato C."/>
            <person name="Napoli C.A."/>
            <person name="Nelson D.R."/>
            <person name="Nyvall-Collen P."/>
            <person name="Peters A.F."/>
            <person name="Pommier C."/>
            <person name="Potin P."/>
            <person name="Poulain J."/>
            <person name="Quesneville H."/>
            <person name="Read B."/>
            <person name="Rensing S.A."/>
            <person name="Ritter A."/>
            <person name="Rousvoal S."/>
            <person name="Samanta M."/>
            <person name="Samson G."/>
            <person name="Schroeder D.C."/>
            <person name="Segurens B."/>
            <person name="Strittmatter M."/>
            <person name="Tonon T."/>
            <person name="Tregear J.W."/>
            <person name="Valentin K."/>
            <person name="von Dassow P."/>
            <person name="Yamagishi T."/>
            <person name="Van de Peer Y."/>
            <person name="Wincker P."/>
        </authorList>
    </citation>
    <scope>NUCLEOTIDE SEQUENCE [LARGE SCALE GENOMIC DNA]</scope>
    <source>
        <strain evidence="3">Ec32 / CCAP1310/4</strain>
    </source>
</reference>
<protein>
    <recommendedName>
        <fullName evidence="1">WSC domain-containing protein</fullName>
    </recommendedName>
</protein>
<proteinExistence type="predicted"/>
<dbReference type="InParanoid" id="D7G4N8"/>
<dbReference type="PROSITE" id="PS51212">
    <property type="entry name" value="WSC"/>
    <property type="match status" value="1"/>
</dbReference>
<evidence type="ECO:0000313" key="3">
    <source>
        <dbReference type="Proteomes" id="UP000002630"/>
    </source>
</evidence>
<dbReference type="InterPro" id="IPR002889">
    <property type="entry name" value="WSC_carb-bd"/>
</dbReference>
<gene>
    <name evidence="2" type="ORF">Esi_0572_0001</name>
</gene>
<name>D7G4N8_ECTSI</name>
<keyword evidence="3" id="KW-1185">Reference proteome</keyword>
<dbReference type="AlphaFoldDB" id="D7G4N8"/>
<feature type="domain" description="WSC" evidence="1">
    <location>
        <begin position="1"/>
        <end position="64"/>
    </location>
</feature>
<dbReference type="SMART" id="SM00321">
    <property type="entry name" value="WSC"/>
    <property type="match status" value="1"/>
</dbReference>